<comment type="caution">
    <text evidence="1">The sequence shown here is derived from an EMBL/GenBank/DDBJ whole genome shotgun (WGS) entry which is preliminary data.</text>
</comment>
<sequence length="318" mass="34997">NSCSMNILNNSLCHNLQQAPTSSLTLLLNLVQPSHVLKQSYLGRPGKVIDVLPKRETWFCLYQPQPARTAYLYEYDTPIDNDVYKNKVAPELRQRFFRPARDCYLHVSHGESFANCDVTRSPWYCYRVELSGVRIGQRLGPYAADDIVAPNRVMLPLQERWRNNVRDIRDMVEFLAIPPEARLSAALRQLVAVAHQDGWRSGPAVIHLLMAQRWGHEALRMHGITAAMVRQAYELHGDRMRQDGSSDKAAVAAALARRAARRRRRSTAFADGVEAAGGLGGQEVASSAGKLGMTGAGLGIASAVAASPVAIRGAEAGD</sequence>
<dbReference type="Proteomes" id="UP001165090">
    <property type="component" value="Unassembled WGS sequence"/>
</dbReference>
<keyword evidence="2" id="KW-1185">Reference proteome</keyword>
<proteinExistence type="predicted"/>
<gene>
    <name evidence="1" type="ORF">VaNZ11_008436</name>
</gene>
<organism evidence="1 2">
    <name type="scientific">Volvox africanus</name>
    <dbReference type="NCBI Taxonomy" id="51714"/>
    <lineage>
        <taxon>Eukaryota</taxon>
        <taxon>Viridiplantae</taxon>
        <taxon>Chlorophyta</taxon>
        <taxon>core chlorophytes</taxon>
        <taxon>Chlorophyceae</taxon>
        <taxon>CS clade</taxon>
        <taxon>Chlamydomonadales</taxon>
        <taxon>Volvocaceae</taxon>
        <taxon>Volvox</taxon>
    </lineage>
</organism>
<evidence type="ECO:0000313" key="2">
    <source>
        <dbReference type="Proteomes" id="UP001165090"/>
    </source>
</evidence>
<evidence type="ECO:0000313" key="1">
    <source>
        <dbReference type="EMBL" id="GLI65010.1"/>
    </source>
</evidence>
<name>A0ABQ5S541_9CHLO</name>
<accession>A0ABQ5S541</accession>
<feature type="non-terminal residue" evidence="1">
    <location>
        <position position="1"/>
    </location>
</feature>
<reference evidence="1 2" key="1">
    <citation type="journal article" date="2023" name="IScience">
        <title>Expanded male sex-determining region conserved during the evolution of homothallism in the green alga Volvox.</title>
        <authorList>
            <person name="Yamamoto K."/>
            <person name="Matsuzaki R."/>
            <person name="Mahakham W."/>
            <person name="Heman W."/>
            <person name="Sekimoto H."/>
            <person name="Kawachi M."/>
            <person name="Minakuchi Y."/>
            <person name="Toyoda A."/>
            <person name="Nozaki H."/>
        </authorList>
    </citation>
    <scope>NUCLEOTIDE SEQUENCE [LARGE SCALE GENOMIC DNA]</scope>
    <source>
        <strain evidence="1 2">NIES-4468</strain>
    </source>
</reference>
<protein>
    <submittedName>
        <fullName evidence="1">Uncharacterized protein</fullName>
    </submittedName>
</protein>
<dbReference type="EMBL" id="BSDZ01000021">
    <property type="protein sequence ID" value="GLI65010.1"/>
    <property type="molecule type" value="Genomic_DNA"/>
</dbReference>